<dbReference type="Gene3D" id="3.40.640.10">
    <property type="entry name" value="Type I PLP-dependent aspartate aminotransferase-like (Major domain)"/>
    <property type="match status" value="1"/>
</dbReference>
<dbReference type="PANTHER" id="PTHR30244:SF34">
    <property type="entry name" value="DTDP-4-AMINO-4,6-DIDEOXYGALACTOSE TRANSAMINASE"/>
    <property type="match status" value="1"/>
</dbReference>
<dbReference type="InterPro" id="IPR015422">
    <property type="entry name" value="PyrdxlP-dep_Trfase_small"/>
</dbReference>
<reference evidence="1" key="1">
    <citation type="submission" date="2018-05" db="EMBL/GenBank/DDBJ databases">
        <authorList>
            <person name="Lanie J.A."/>
            <person name="Ng W.-L."/>
            <person name="Kazmierczak K.M."/>
            <person name="Andrzejewski T.M."/>
            <person name="Davidsen T.M."/>
            <person name="Wayne K.J."/>
            <person name="Tettelin H."/>
            <person name="Glass J.I."/>
            <person name="Rusch D."/>
            <person name="Podicherti R."/>
            <person name="Tsui H.-C.T."/>
            <person name="Winkler M.E."/>
        </authorList>
    </citation>
    <scope>NUCLEOTIDE SEQUENCE</scope>
</reference>
<dbReference type="GO" id="GO:0008483">
    <property type="term" value="F:transaminase activity"/>
    <property type="evidence" value="ECO:0007669"/>
    <property type="project" value="TreeGrafter"/>
</dbReference>
<dbReference type="InterPro" id="IPR015421">
    <property type="entry name" value="PyrdxlP-dep_Trfase_major"/>
</dbReference>
<dbReference type="AlphaFoldDB" id="A0A382WFD3"/>
<name>A0A382WFD3_9ZZZZ</name>
<dbReference type="EMBL" id="UINC01159308">
    <property type="protein sequence ID" value="SVD57324.1"/>
    <property type="molecule type" value="Genomic_DNA"/>
</dbReference>
<organism evidence="1">
    <name type="scientific">marine metagenome</name>
    <dbReference type="NCBI Taxonomy" id="408172"/>
    <lineage>
        <taxon>unclassified sequences</taxon>
        <taxon>metagenomes</taxon>
        <taxon>ecological metagenomes</taxon>
    </lineage>
</organism>
<protein>
    <recommendedName>
        <fullName evidence="2">DegT/DnrJ/EryC1/StrS aminotransferase family protein</fullName>
    </recommendedName>
</protein>
<evidence type="ECO:0000313" key="1">
    <source>
        <dbReference type="EMBL" id="SVD57324.1"/>
    </source>
</evidence>
<dbReference type="InterPro" id="IPR015424">
    <property type="entry name" value="PyrdxlP-dep_Trfase"/>
</dbReference>
<dbReference type="Gene3D" id="3.90.1150.10">
    <property type="entry name" value="Aspartate Aminotransferase, domain 1"/>
    <property type="match status" value="1"/>
</dbReference>
<dbReference type="GO" id="GO:0030170">
    <property type="term" value="F:pyridoxal phosphate binding"/>
    <property type="evidence" value="ECO:0007669"/>
    <property type="project" value="TreeGrafter"/>
</dbReference>
<evidence type="ECO:0008006" key="2">
    <source>
        <dbReference type="Google" id="ProtNLM"/>
    </source>
</evidence>
<dbReference type="GO" id="GO:0000271">
    <property type="term" value="P:polysaccharide biosynthetic process"/>
    <property type="evidence" value="ECO:0007669"/>
    <property type="project" value="TreeGrafter"/>
</dbReference>
<sequence>MSIFSFAPNKILTTGEGGAICTDSRKIFEKLQLIRSHGRLINENYFKTSQLPNYISIGYNWRMSSMTAALGLSQFDKLDRIIQLRRRHARFYVSKLKKINEIKLPDEPKDHLHVYQLFTIQLKNNLIRHKLQKFLASKGIMTKVFFEPIHLSKFYKKSGFGKKSLSNTEKISRTVLSLPIFPGLKSEEITHICDSIKEFFQN</sequence>
<dbReference type="SUPFAM" id="SSF53383">
    <property type="entry name" value="PLP-dependent transferases"/>
    <property type="match status" value="1"/>
</dbReference>
<dbReference type="InterPro" id="IPR000653">
    <property type="entry name" value="DegT/StrS_aminotransferase"/>
</dbReference>
<dbReference type="PANTHER" id="PTHR30244">
    <property type="entry name" value="TRANSAMINASE"/>
    <property type="match status" value="1"/>
</dbReference>
<dbReference type="Pfam" id="PF01041">
    <property type="entry name" value="DegT_DnrJ_EryC1"/>
    <property type="match status" value="1"/>
</dbReference>
<gene>
    <name evidence="1" type="ORF">METZ01_LOCUS410178</name>
</gene>
<accession>A0A382WFD3</accession>
<proteinExistence type="predicted"/>